<gene>
    <name evidence="1" type="ORF">L596_023831</name>
</gene>
<keyword evidence="2" id="KW-1185">Reference proteome</keyword>
<protein>
    <submittedName>
        <fullName evidence="1">Uncharacterized protein</fullName>
    </submittedName>
</protein>
<sequence length="317" mass="36418">MNKLKQLQTEAHFKNSRLELGEPVYYVCANEMVLKRRSGIKNKAENFLNNNSKSRKINCYVMPGQVPMNLFNNYEKLVEIPTHKNDKLNFQKVLWVLRKIDSNKLETVRNANSFVADAELLARIGSSLMDKASSYSYLVTKRKGLIFFFDESEKKTSSNVDSWNKFALLCDEEGDDEDSEDDVEVNRFLVAKETTTGEEEDLNRIVLVFTARYNSKHGLQLFRNTDVDIFVRGIQARLCDVTSTLYVEETGAEEAISVDNRRSLCLGFVDMVLTEIRQAIGTSEELHFRLEKRENEACVRFAVTDSDKTFSQLLVKI</sequence>
<dbReference type="EMBL" id="AZBU02000008">
    <property type="protein sequence ID" value="TKR67725.1"/>
    <property type="molecule type" value="Genomic_DNA"/>
</dbReference>
<dbReference type="Proteomes" id="UP000298663">
    <property type="component" value="Unassembled WGS sequence"/>
</dbReference>
<reference evidence="1 2" key="1">
    <citation type="journal article" date="2015" name="Genome Biol.">
        <title>Comparative genomics of Steinernema reveals deeply conserved gene regulatory networks.</title>
        <authorList>
            <person name="Dillman A.R."/>
            <person name="Macchietto M."/>
            <person name="Porter C.F."/>
            <person name="Rogers A."/>
            <person name="Williams B."/>
            <person name="Antoshechkin I."/>
            <person name="Lee M.M."/>
            <person name="Goodwin Z."/>
            <person name="Lu X."/>
            <person name="Lewis E.E."/>
            <person name="Goodrich-Blair H."/>
            <person name="Stock S.P."/>
            <person name="Adams B.J."/>
            <person name="Sternberg P.W."/>
            <person name="Mortazavi A."/>
        </authorList>
    </citation>
    <scope>NUCLEOTIDE SEQUENCE [LARGE SCALE GENOMIC DNA]</scope>
    <source>
        <strain evidence="1 2">ALL</strain>
    </source>
</reference>
<organism evidence="1 2">
    <name type="scientific">Steinernema carpocapsae</name>
    <name type="common">Entomopathogenic nematode</name>
    <dbReference type="NCBI Taxonomy" id="34508"/>
    <lineage>
        <taxon>Eukaryota</taxon>
        <taxon>Metazoa</taxon>
        <taxon>Ecdysozoa</taxon>
        <taxon>Nematoda</taxon>
        <taxon>Chromadorea</taxon>
        <taxon>Rhabditida</taxon>
        <taxon>Tylenchina</taxon>
        <taxon>Panagrolaimomorpha</taxon>
        <taxon>Strongyloidoidea</taxon>
        <taxon>Steinernematidae</taxon>
        <taxon>Steinernema</taxon>
    </lineage>
</organism>
<dbReference type="AlphaFoldDB" id="A0A4V5ZZI4"/>
<name>A0A4V5ZZI4_STECR</name>
<evidence type="ECO:0000313" key="2">
    <source>
        <dbReference type="Proteomes" id="UP000298663"/>
    </source>
</evidence>
<reference evidence="1 2" key="2">
    <citation type="journal article" date="2019" name="G3 (Bethesda)">
        <title>Hybrid Assembly of the Genome of the Entomopathogenic Nematode Steinernema carpocapsae Identifies the X-Chromosome.</title>
        <authorList>
            <person name="Serra L."/>
            <person name="Macchietto M."/>
            <person name="Macias-Munoz A."/>
            <person name="McGill C.J."/>
            <person name="Rodriguez I.M."/>
            <person name="Rodriguez B."/>
            <person name="Murad R."/>
            <person name="Mortazavi A."/>
        </authorList>
    </citation>
    <scope>NUCLEOTIDE SEQUENCE [LARGE SCALE GENOMIC DNA]</scope>
    <source>
        <strain evidence="1 2">ALL</strain>
    </source>
</reference>
<comment type="caution">
    <text evidence="1">The sequence shown here is derived from an EMBL/GenBank/DDBJ whole genome shotgun (WGS) entry which is preliminary data.</text>
</comment>
<proteinExistence type="predicted"/>
<accession>A0A4V5ZZI4</accession>
<evidence type="ECO:0000313" key="1">
    <source>
        <dbReference type="EMBL" id="TKR67725.1"/>
    </source>
</evidence>